<feature type="non-terminal residue" evidence="2">
    <location>
        <position position="1"/>
    </location>
</feature>
<feature type="compositionally biased region" description="Basic and acidic residues" evidence="1">
    <location>
        <begin position="28"/>
        <end position="39"/>
    </location>
</feature>
<name>A0A1E4RSB3_9ASCO</name>
<organism evidence="2 3">
    <name type="scientific">Hyphopichia burtonii NRRL Y-1933</name>
    <dbReference type="NCBI Taxonomy" id="984485"/>
    <lineage>
        <taxon>Eukaryota</taxon>
        <taxon>Fungi</taxon>
        <taxon>Dikarya</taxon>
        <taxon>Ascomycota</taxon>
        <taxon>Saccharomycotina</taxon>
        <taxon>Pichiomycetes</taxon>
        <taxon>Debaryomycetaceae</taxon>
        <taxon>Hyphopichia</taxon>
    </lineage>
</organism>
<accession>A0A1E4RSB3</accession>
<dbReference type="AlphaFoldDB" id="A0A1E4RSB3"/>
<dbReference type="RefSeq" id="XP_020079158.1">
    <property type="nucleotide sequence ID" value="XM_020220561.1"/>
</dbReference>
<proteinExistence type="predicted"/>
<dbReference type="Proteomes" id="UP000095085">
    <property type="component" value="Unassembled WGS sequence"/>
</dbReference>
<feature type="compositionally biased region" description="Acidic residues" evidence="1">
    <location>
        <begin position="1"/>
        <end position="10"/>
    </location>
</feature>
<gene>
    <name evidence="2" type="ORF">HYPBUDRAFT_151564</name>
</gene>
<protein>
    <recommendedName>
        <fullName evidence="4">WD40 repeat-like protein</fullName>
    </recommendedName>
</protein>
<evidence type="ECO:0000313" key="3">
    <source>
        <dbReference type="Proteomes" id="UP000095085"/>
    </source>
</evidence>
<feature type="region of interest" description="Disordered" evidence="1">
    <location>
        <begin position="1"/>
        <end position="47"/>
    </location>
</feature>
<evidence type="ECO:0000313" key="2">
    <source>
        <dbReference type="EMBL" id="ODV70091.1"/>
    </source>
</evidence>
<evidence type="ECO:0000256" key="1">
    <source>
        <dbReference type="SAM" id="MobiDB-lite"/>
    </source>
</evidence>
<dbReference type="EMBL" id="KV454538">
    <property type="protein sequence ID" value="ODV70091.1"/>
    <property type="molecule type" value="Genomic_DNA"/>
</dbReference>
<keyword evidence="3" id="KW-1185">Reference proteome</keyword>
<dbReference type="GeneID" id="30995111"/>
<dbReference type="OrthoDB" id="4703at2759"/>
<evidence type="ECO:0008006" key="4">
    <source>
        <dbReference type="Google" id="ProtNLM"/>
    </source>
</evidence>
<sequence>MLQLDLDNDGDTFLNTNGAPGGGNNEHSVNDDIPKETTKTKRNARAPETKVNLPIDASTSQMKAGSMNTTTTTAPRTIRDLAFKPRFINVNGYDEELYEEAKNYINNWSTSLFYVDEKRFKDIVGNGSHKSEVFQLVDESLYPKGKTKEIQQLEFDSEFGNLNEITVTLKKEGSSKSEKLLPGQIVSLRDSFTRNAFILNVGGYVTSSSWLPCDGLNNEFTYLAVSVINIASQKIQDLIIHPELSILGFNGDTKEVNSSIQIWRYEFNTQQFQLSTKILTNKFGVTSNLSWAKKNFKTTNVLGFLLGSFSDGKLHVFEIPRNEGDCNYLVSESPSITYEVKDDLSSKKHSTITCYSLLENDSIVVGTADGYLAEFILPQVESPTSNSAVEEDITIPSFIELIADSAICSIATTNPKPYVHMIYLNTLGTQAYTFIYENRRFHSERMASVSLAPLKSHHHLRLFFGVDGHDTLAYSQVKSPQERPILAFKTENITSYGISEHLGHPLALIGNSFGEAYIVNFARKLLNNTKTSNKVLIPLRLWKFEKNSNNGIDLIGDYVSTVAEKPIVKVSTADPELNISSISWCEDLEGSSMYAMSTISGLLLVERLDPST</sequence>
<reference evidence="3" key="1">
    <citation type="submission" date="2016-05" db="EMBL/GenBank/DDBJ databases">
        <title>Comparative genomics of biotechnologically important yeasts.</title>
        <authorList>
            <consortium name="DOE Joint Genome Institute"/>
            <person name="Riley R."/>
            <person name="Haridas S."/>
            <person name="Wolfe K.H."/>
            <person name="Lopes M.R."/>
            <person name="Hittinger C.T."/>
            <person name="Goker M."/>
            <person name="Salamov A."/>
            <person name="Wisecaver J."/>
            <person name="Long T.M."/>
            <person name="Aerts A.L."/>
            <person name="Barry K."/>
            <person name="Choi C."/>
            <person name="Clum A."/>
            <person name="Coughlan A.Y."/>
            <person name="Deshpande S."/>
            <person name="Douglass A.P."/>
            <person name="Hanson S.J."/>
            <person name="Klenk H.-P."/>
            <person name="Labutti K."/>
            <person name="Lapidus A."/>
            <person name="Lindquist E."/>
            <person name="Lipzen A."/>
            <person name="Meier-Kolthoff J.P."/>
            <person name="Ohm R.A."/>
            <person name="Otillar R.P."/>
            <person name="Pangilinan J."/>
            <person name="Peng Y."/>
            <person name="Rokas A."/>
            <person name="Rosa C.A."/>
            <person name="Scheuner C."/>
            <person name="Sibirny A.A."/>
            <person name="Slot J.C."/>
            <person name="Stielow J.B."/>
            <person name="Sun H."/>
            <person name="Kurtzman C.P."/>
            <person name="Blackwell M."/>
            <person name="Grigoriev I.V."/>
            <person name="Jeffries T.W."/>
        </authorList>
    </citation>
    <scope>NUCLEOTIDE SEQUENCE [LARGE SCALE GENOMIC DNA]</scope>
    <source>
        <strain evidence="3">NRRL Y-1933</strain>
    </source>
</reference>
<dbReference type="STRING" id="984485.A0A1E4RSB3"/>